<evidence type="ECO:0000256" key="3">
    <source>
        <dbReference type="ARBA" id="ARBA00022691"/>
    </source>
</evidence>
<dbReference type="SFLD" id="SFLDF00299">
    <property type="entry name" value="anaerobic_ribonucleoside-triph"/>
    <property type="match status" value="1"/>
</dbReference>
<evidence type="ECO:0000256" key="4">
    <source>
        <dbReference type="ARBA" id="ARBA00022723"/>
    </source>
</evidence>
<keyword evidence="6" id="KW-0411">Iron-sulfur</keyword>
<dbReference type="InterPro" id="IPR012837">
    <property type="entry name" value="NrdG"/>
</dbReference>
<dbReference type="GO" id="GO:0046872">
    <property type="term" value="F:metal ion binding"/>
    <property type="evidence" value="ECO:0007669"/>
    <property type="project" value="UniProtKB-KW"/>
</dbReference>
<evidence type="ECO:0000313" key="7">
    <source>
        <dbReference type="EMBL" id="HGU52441.1"/>
    </source>
</evidence>
<evidence type="ECO:0000256" key="2">
    <source>
        <dbReference type="ARBA" id="ARBA00022485"/>
    </source>
</evidence>
<keyword evidence="5" id="KW-0408">Iron</keyword>
<dbReference type="InterPro" id="IPR034457">
    <property type="entry name" value="Organic_radical-activating"/>
</dbReference>
<dbReference type="AlphaFoldDB" id="A0A7V4NDU9"/>
<sequence>MGTERILVSLIHYPLYVLGPGRRVGLWTQGCTIHCKGCMSIHTWEFDESKAVDIDELAQMLSDFNCNKLTISGGEPFDQASSLLSLLRKVRGKFSDILVYTGYKFETLLEKYPEHFEYIDAIVDSPFIEGMESEYVYKGSDNQRLFVLNKDLQEEYDEWMNRQKDGYLQIKVKDNALFIIGIPYQKDLERIRKSVEQQFSKLASEQIKGFEPSRGEEDE</sequence>
<protein>
    <submittedName>
        <fullName evidence="7">Radical SAM protein</fullName>
    </submittedName>
</protein>
<dbReference type="SFLD" id="SFLDG01063">
    <property type="entry name" value="activating_enzymes__group_1"/>
    <property type="match status" value="1"/>
</dbReference>
<keyword evidence="3" id="KW-0949">S-adenosyl-L-methionine</keyword>
<dbReference type="GO" id="GO:0004748">
    <property type="term" value="F:ribonucleoside-diphosphate reductase activity, thioredoxin disulfide as acceptor"/>
    <property type="evidence" value="ECO:0007669"/>
    <property type="project" value="TreeGrafter"/>
</dbReference>
<comment type="caution">
    <text evidence="7">The sequence shown here is derived from an EMBL/GenBank/DDBJ whole genome shotgun (WGS) entry which is preliminary data.</text>
</comment>
<dbReference type="PANTHER" id="PTHR30352">
    <property type="entry name" value="PYRUVATE FORMATE-LYASE-ACTIVATING ENZYME"/>
    <property type="match status" value="1"/>
</dbReference>
<proteinExistence type="predicted"/>
<accession>A0A7V4NDU9</accession>
<dbReference type="PANTHER" id="PTHR30352:SF2">
    <property type="entry name" value="ANAEROBIC RIBONUCLEOSIDE-TRIPHOSPHATE REDUCTASE-ACTIVATING PROTEIN"/>
    <property type="match status" value="1"/>
</dbReference>
<evidence type="ECO:0000256" key="1">
    <source>
        <dbReference type="ARBA" id="ARBA00001966"/>
    </source>
</evidence>
<reference evidence="7" key="1">
    <citation type="journal article" date="2020" name="mSystems">
        <title>Genome- and Community-Level Interaction Insights into Carbon Utilization and Element Cycling Functions of Hydrothermarchaeota in Hydrothermal Sediment.</title>
        <authorList>
            <person name="Zhou Z."/>
            <person name="Liu Y."/>
            <person name="Xu W."/>
            <person name="Pan J."/>
            <person name="Luo Z.H."/>
            <person name="Li M."/>
        </authorList>
    </citation>
    <scope>NUCLEOTIDE SEQUENCE [LARGE SCALE GENOMIC DNA]</scope>
    <source>
        <strain evidence="7">SpSt-61</strain>
    </source>
</reference>
<dbReference type="SFLD" id="SFLDS00029">
    <property type="entry name" value="Radical_SAM"/>
    <property type="match status" value="1"/>
</dbReference>
<keyword evidence="2" id="KW-0004">4Fe-4S</keyword>
<keyword evidence="4" id="KW-0479">Metal-binding</keyword>
<evidence type="ECO:0000256" key="5">
    <source>
        <dbReference type="ARBA" id="ARBA00023004"/>
    </source>
</evidence>
<dbReference type="InterPro" id="IPR058240">
    <property type="entry name" value="rSAM_sf"/>
</dbReference>
<dbReference type="Pfam" id="PF13353">
    <property type="entry name" value="Fer4_12"/>
    <property type="match status" value="1"/>
</dbReference>
<comment type="cofactor">
    <cofactor evidence="1">
        <name>[4Fe-4S] cluster</name>
        <dbReference type="ChEBI" id="CHEBI:49883"/>
    </cofactor>
</comment>
<dbReference type="GO" id="GO:0051539">
    <property type="term" value="F:4 iron, 4 sulfur cluster binding"/>
    <property type="evidence" value="ECO:0007669"/>
    <property type="project" value="UniProtKB-KW"/>
</dbReference>
<dbReference type="InterPro" id="IPR007197">
    <property type="entry name" value="rSAM"/>
</dbReference>
<dbReference type="InterPro" id="IPR013785">
    <property type="entry name" value="Aldolase_TIM"/>
</dbReference>
<dbReference type="GO" id="GO:0043365">
    <property type="term" value="F:[formate-C-acetyltransferase]-activating enzyme activity"/>
    <property type="evidence" value="ECO:0007669"/>
    <property type="project" value="InterPro"/>
</dbReference>
<gene>
    <name evidence="7" type="ORF">ENT78_02780</name>
</gene>
<dbReference type="SUPFAM" id="SSF102114">
    <property type="entry name" value="Radical SAM enzymes"/>
    <property type="match status" value="1"/>
</dbReference>
<organism evidence="7">
    <name type="scientific">Fervidobacterium pennivorans</name>
    <dbReference type="NCBI Taxonomy" id="93466"/>
    <lineage>
        <taxon>Bacteria</taxon>
        <taxon>Thermotogati</taxon>
        <taxon>Thermotogota</taxon>
        <taxon>Thermotogae</taxon>
        <taxon>Thermotogales</taxon>
        <taxon>Fervidobacteriaceae</taxon>
        <taxon>Fervidobacterium</taxon>
    </lineage>
</organism>
<name>A0A7V4NDU9_FERPE</name>
<evidence type="ECO:0000256" key="6">
    <source>
        <dbReference type="ARBA" id="ARBA00023014"/>
    </source>
</evidence>
<dbReference type="Gene3D" id="3.20.20.70">
    <property type="entry name" value="Aldolase class I"/>
    <property type="match status" value="1"/>
</dbReference>
<dbReference type="EMBL" id="DSZZ01000127">
    <property type="protein sequence ID" value="HGU52441.1"/>
    <property type="molecule type" value="Genomic_DNA"/>
</dbReference>
<dbReference type="SFLD" id="SFLDG01066">
    <property type="entry name" value="organic_radical-activating_enz"/>
    <property type="match status" value="1"/>
</dbReference>